<evidence type="ECO:0000256" key="1">
    <source>
        <dbReference type="SAM" id="MobiDB-lite"/>
    </source>
</evidence>
<organism evidence="2 3">
    <name type="scientific">Thermomonospora curvata (strain ATCC 19995 / DSM 43183 / JCM 3096 / KCTC 9072 / NBRC 15933 / NCIMB 10081 / Henssen B9)</name>
    <dbReference type="NCBI Taxonomy" id="471852"/>
    <lineage>
        <taxon>Bacteria</taxon>
        <taxon>Bacillati</taxon>
        <taxon>Actinomycetota</taxon>
        <taxon>Actinomycetes</taxon>
        <taxon>Streptosporangiales</taxon>
        <taxon>Thermomonosporaceae</taxon>
        <taxon>Thermomonospora</taxon>
    </lineage>
</organism>
<gene>
    <name evidence="2" type="ordered locus">Tcur_1676</name>
</gene>
<feature type="compositionally biased region" description="Acidic residues" evidence="1">
    <location>
        <begin position="153"/>
        <end position="165"/>
    </location>
</feature>
<dbReference type="AlphaFoldDB" id="D1ABL5"/>
<dbReference type="EMBL" id="CP001738">
    <property type="protein sequence ID" value="ACY97251.1"/>
    <property type="molecule type" value="Genomic_DNA"/>
</dbReference>
<feature type="region of interest" description="Disordered" evidence="1">
    <location>
        <begin position="102"/>
        <end position="165"/>
    </location>
</feature>
<name>D1ABL5_THECD</name>
<dbReference type="HOGENOM" id="CLU_1609985_0_0_11"/>
<feature type="region of interest" description="Disordered" evidence="1">
    <location>
        <begin position="1"/>
        <end position="73"/>
    </location>
</feature>
<evidence type="ECO:0000313" key="3">
    <source>
        <dbReference type="Proteomes" id="UP000001918"/>
    </source>
</evidence>
<reference evidence="2 3" key="1">
    <citation type="journal article" date="2011" name="Stand. Genomic Sci.">
        <title>Complete genome sequence of Thermomonospora curvata type strain (B9).</title>
        <authorList>
            <person name="Chertkov O."/>
            <person name="Sikorski J."/>
            <person name="Nolan M."/>
            <person name="Lapidus A."/>
            <person name="Lucas S."/>
            <person name="Del Rio T.G."/>
            <person name="Tice H."/>
            <person name="Cheng J.F."/>
            <person name="Goodwin L."/>
            <person name="Pitluck S."/>
            <person name="Liolios K."/>
            <person name="Ivanova N."/>
            <person name="Mavromatis K."/>
            <person name="Mikhailova N."/>
            <person name="Ovchinnikova G."/>
            <person name="Pati A."/>
            <person name="Chen A."/>
            <person name="Palaniappan K."/>
            <person name="Djao O.D."/>
            <person name="Land M."/>
            <person name="Hauser L."/>
            <person name="Chang Y.J."/>
            <person name="Jeffries C.D."/>
            <person name="Brettin T."/>
            <person name="Han C."/>
            <person name="Detter J.C."/>
            <person name="Rohde M."/>
            <person name="Goker M."/>
            <person name="Woyke T."/>
            <person name="Bristow J."/>
            <person name="Eisen J.A."/>
            <person name="Markowitz V."/>
            <person name="Hugenholtz P."/>
            <person name="Klenk H.P."/>
            <person name="Kyrpides N.C."/>
        </authorList>
    </citation>
    <scope>NUCLEOTIDE SEQUENCE [LARGE SCALE GENOMIC DNA]</scope>
    <source>
        <strain evidence="3">ATCC 19995 / DSM 43183 / JCM 3096 / KCTC 9072 / NBRC 15933 / NCIMB 10081 / Henssen B9</strain>
    </source>
</reference>
<dbReference type="STRING" id="471852.Tcur_1676"/>
<accession>D1ABL5</accession>
<evidence type="ECO:0000313" key="2">
    <source>
        <dbReference type="EMBL" id="ACY97251.1"/>
    </source>
</evidence>
<sequence>MSLGPIPGKIAWADGPLGRAGSKTAFRNVGVCVKSPFRRRRKRPKGRAVKPKPPQQPEVVDWPSEGTGRTSMMAAIRGDGETGAGFGAGMFEELHAAFSGAKKIQLQEQEAQKLRRGDDHHLEGKGSLRDNLDSGKIRIRRITPAAPQPAEDGSAEDDTGGDSAK</sequence>
<proteinExistence type="predicted"/>
<dbReference type="KEGG" id="tcu:Tcur_1676"/>
<protein>
    <submittedName>
        <fullName evidence="2">Uncharacterized protein</fullName>
    </submittedName>
</protein>
<feature type="compositionally biased region" description="Basic residues" evidence="1">
    <location>
        <begin position="36"/>
        <end position="50"/>
    </location>
</feature>
<dbReference type="Proteomes" id="UP000001918">
    <property type="component" value="Chromosome"/>
</dbReference>
<feature type="compositionally biased region" description="Basic and acidic residues" evidence="1">
    <location>
        <begin position="110"/>
        <end position="136"/>
    </location>
</feature>
<keyword evidence="3" id="KW-1185">Reference proteome</keyword>